<keyword evidence="1" id="KW-0479">Metal-binding</keyword>
<gene>
    <name evidence="5" type="ORF">SAMN02745171_01600</name>
</gene>
<dbReference type="GO" id="GO:0006269">
    <property type="term" value="P:DNA replication, synthesis of primer"/>
    <property type="evidence" value="ECO:0007669"/>
    <property type="project" value="TreeGrafter"/>
</dbReference>
<keyword evidence="6" id="KW-1185">Reference proteome</keyword>
<dbReference type="GO" id="GO:0008270">
    <property type="term" value="F:zinc ion binding"/>
    <property type="evidence" value="ECO:0007669"/>
    <property type="project" value="UniProtKB-KW"/>
</dbReference>
<protein>
    <submittedName>
        <fullName evidence="5">CHC2 zinc finger</fullName>
    </submittedName>
</protein>
<keyword evidence="2" id="KW-0863">Zinc-finger</keyword>
<dbReference type="PANTHER" id="PTHR30313">
    <property type="entry name" value="DNA PRIMASE"/>
    <property type="match status" value="1"/>
</dbReference>
<dbReference type="PANTHER" id="PTHR30313:SF2">
    <property type="entry name" value="DNA PRIMASE"/>
    <property type="match status" value="1"/>
</dbReference>
<dbReference type="InterPro" id="IPR036977">
    <property type="entry name" value="DNA_primase_Znf_CHC2"/>
</dbReference>
<dbReference type="OrthoDB" id="8536512at2"/>
<keyword evidence="3" id="KW-0862">Zinc</keyword>
<evidence type="ECO:0000256" key="3">
    <source>
        <dbReference type="ARBA" id="ARBA00022833"/>
    </source>
</evidence>
<dbReference type="Gene3D" id="3.90.580.10">
    <property type="entry name" value="Zinc finger, CHC2-type domain"/>
    <property type="match status" value="1"/>
</dbReference>
<dbReference type="RefSeq" id="WP_078737490.1">
    <property type="nucleotide sequence ID" value="NZ_FUXE01000021.1"/>
</dbReference>
<dbReference type="AlphaFoldDB" id="A0A1T4PVB7"/>
<dbReference type="Proteomes" id="UP000190121">
    <property type="component" value="Unassembled WGS sequence"/>
</dbReference>
<dbReference type="Pfam" id="PF13155">
    <property type="entry name" value="Toprim_2"/>
    <property type="match status" value="1"/>
</dbReference>
<accession>A0A1T4PVB7</accession>
<dbReference type="GO" id="GO:0003677">
    <property type="term" value="F:DNA binding"/>
    <property type="evidence" value="ECO:0007669"/>
    <property type="project" value="InterPro"/>
</dbReference>
<evidence type="ECO:0000313" key="5">
    <source>
        <dbReference type="EMBL" id="SJZ95504.1"/>
    </source>
</evidence>
<dbReference type="EMBL" id="FUXE01000021">
    <property type="protein sequence ID" value="SJZ95504.1"/>
    <property type="molecule type" value="Genomic_DNA"/>
</dbReference>
<evidence type="ECO:0000256" key="2">
    <source>
        <dbReference type="ARBA" id="ARBA00022771"/>
    </source>
</evidence>
<dbReference type="SUPFAM" id="SSF57783">
    <property type="entry name" value="Zinc beta-ribbon"/>
    <property type="match status" value="1"/>
</dbReference>
<dbReference type="GO" id="GO:0003899">
    <property type="term" value="F:DNA-directed RNA polymerase activity"/>
    <property type="evidence" value="ECO:0007669"/>
    <property type="project" value="InterPro"/>
</dbReference>
<dbReference type="Gene3D" id="3.40.1360.10">
    <property type="match status" value="1"/>
</dbReference>
<organism evidence="5 6">
    <name type="scientific">Porphyromonas circumdentaria</name>
    <dbReference type="NCBI Taxonomy" id="29524"/>
    <lineage>
        <taxon>Bacteria</taxon>
        <taxon>Pseudomonadati</taxon>
        <taxon>Bacteroidota</taxon>
        <taxon>Bacteroidia</taxon>
        <taxon>Bacteroidales</taxon>
        <taxon>Porphyromonadaceae</taxon>
        <taxon>Porphyromonas</taxon>
    </lineage>
</organism>
<dbReference type="InterPro" id="IPR034154">
    <property type="entry name" value="TOPRIM_DnaG/twinkle"/>
</dbReference>
<evidence type="ECO:0000259" key="4">
    <source>
        <dbReference type="Pfam" id="PF01807"/>
    </source>
</evidence>
<sequence>MNAKQAKLIPLQDYLFTLGIKPVKVRSNSLWYYSPLRSEHTPSFKVNISINCWHDFGSGERGNIIDLAMKLNHTTTVSEALAAIEHTFPIPNSNSFSFRLQSPSHEGLSDIRVQELKHPALIQLMRNRRIPSPIAQQYCKEVHYKVNGKSYFSIGFPNNAGGYETLNPFFKGCIPPKEVTLFDYDTESMNLFEGFMDFLSLLTISPKQQNVSALILNSVNNIEKAIPILSKCEKIKSFLDNDDAGRTAFNRLLTLNLTVENISVRFSEYKDLNDFLCQKKLSTKDNQELSTQLKRGKKVGRRR</sequence>
<dbReference type="GO" id="GO:0005737">
    <property type="term" value="C:cytoplasm"/>
    <property type="evidence" value="ECO:0007669"/>
    <property type="project" value="TreeGrafter"/>
</dbReference>
<reference evidence="6" key="1">
    <citation type="submission" date="2017-02" db="EMBL/GenBank/DDBJ databases">
        <authorList>
            <person name="Varghese N."/>
            <person name="Submissions S."/>
        </authorList>
    </citation>
    <scope>NUCLEOTIDE SEQUENCE [LARGE SCALE GENOMIC DNA]</scope>
    <source>
        <strain evidence="6">ATCC 51356</strain>
    </source>
</reference>
<dbReference type="Pfam" id="PF01807">
    <property type="entry name" value="Zn_ribbon_DnaG"/>
    <property type="match status" value="1"/>
</dbReference>
<feature type="domain" description="Zinc finger CHC2-type" evidence="4">
    <location>
        <begin position="26"/>
        <end position="82"/>
    </location>
</feature>
<dbReference type="STRING" id="29524.SAMN02745171_01600"/>
<dbReference type="InterPro" id="IPR050219">
    <property type="entry name" value="DnaG_primase"/>
</dbReference>
<name>A0A1T4PVB7_9PORP</name>
<dbReference type="SUPFAM" id="SSF56731">
    <property type="entry name" value="DNA primase core"/>
    <property type="match status" value="1"/>
</dbReference>
<evidence type="ECO:0000313" key="6">
    <source>
        <dbReference type="Proteomes" id="UP000190121"/>
    </source>
</evidence>
<dbReference type="CDD" id="cd01029">
    <property type="entry name" value="TOPRIM_primases"/>
    <property type="match status" value="1"/>
</dbReference>
<proteinExistence type="predicted"/>
<dbReference type="InterPro" id="IPR002694">
    <property type="entry name" value="Znf_CHC2"/>
</dbReference>
<evidence type="ECO:0000256" key="1">
    <source>
        <dbReference type="ARBA" id="ARBA00022723"/>
    </source>
</evidence>